<dbReference type="RefSeq" id="WP_141864618.1">
    <property type="nucleotide sequence ID" value="NZ_BAABAN010000016.1"/>
</dbReference>
<dbReference type="SUPFAM" id="SSF69047">
    <property type="entry name" value="Hypothetical protein YjbJ"/>
    <property type="match status" value="1"/>
</dbReference>
<accession>A0A543ANL5</accession>
<dbReference type="Pfam" id="PF05532">
    <property type="entry name" value="CsbD"/>
    <property type="match status" value="1"/>
</dbReference>
<protein>
    <submittedName>
        <fullName evidence="4">CsbD-like protein</fullName>
    </submittedName>
</protein>
<organism evidence="4 5">
    <name type="scientific">Enteractinococcus coprophilus</name>
    <dbReference type="NCBI Taxonomy" id="1027633"/>
    <lineage>
        <taxon>Bacteria</taxon>
        <taxon>Bacillati</taxon>
        <taxon>Actinomycetota</taxon>
        <taxon>Actinomycetes</taxon>
        <taxon>Micrococcales</taxon>
        <taxon>Micrococcaceae</taxon>
    </lineage>
</organism>
<feature type="region of interest" description="Disordered" evidence="2">
    <location>
        <begin position="1"/>
        <end position="65"/>
    </location>
</feature>
<comment type="similarity">
    <text evidence="1">Belongs to the UPF0337 (CsbD) family.</text>
</comment>
<dbReference type="OrthoDB" id="2143260at2"/>
<dbReference type="Gene3D" id="1.10.1470.10">
    <property type="entry name" value="YjbJ"/>
    <property type="match status" value="1"/>
</dbReference>
<name>A0A543ANL5_9MICC</name>
<gene>
    <name evidence="4" type="ORF">FB556_0623</name>
</gene>
<dbReference type="InterPro" id="IPR036629">
    <property type="entry name" value="YjbJ_sf"/>
</dbReference>
<evidence type="ECO:0000256" key="2">
    <source>
        <dbReference type="SAM" id="MobiDB-lite"/>
    </source>
</evidence>
<feature type="compositionally biased region" description="Basic and acidic residues" evidence="2">
    <location>
        <begin position="43"/>
        <end position="65"/>
    </location>
</feature>
<sequence>MGFDEKADAMKDKVTGKVKEGAGKVTGDAKTEGEGKSQQLQGKVKEGVTDAKDKAKGFTEGFKKD</sequence>
<proteinExistence type="inferred from homology"/>
<reference evidence="4 5" key="1">
    <citation type="submission" date="2019-06" db="EMBL/GenBank/DDBJ databases">
        <title>Sequencing the genomes of 1000 actinobacteria strains.</title>
        <authorList>
            <person name="Klenk H.-P."/>
        </authorList>
    </citation>
    <scope>NUCLEOTIDE SEQUENCE [LARGE SCALE GENOMIC DNA]</scope>
    <source>
        <strain evidence="4 5">DSM 24083</strain>
    </source>
</reference>
<feature type="domain" description="CsbD-like" evidence="3">
    <location>
        <begin position="6"/>
        <end position="56"/>
    </location>
</feature>
<evidence type="ECO:0000259" key="3">
    <source>
        <dbReference type="Pfam" id="PF05532"/>
    </source>
</evidence>
<evidence type="ECO:0000256" key="1">
    <source>
        <dbReference type="ARBA" id="ARBA00009129"/>
    </source>
</evidence>
<comment type="caution">
    <text evidence="4">The sequence shown here is derived from an EMBL/GenBank/DDBJ whole genome shotgun (WGS) entry which is preliminary data.</text>
</comment>
<keyword evidence="5" id="KW-1185">Reference proteome</keyword>
<dbReference type="InterPro" id="IPR008462">
    <property type="entry name" value="CsbD"/>
</dbReference>
<dbReference type="AlphaFoldDB" id="A0A543ANL5"/>
<evidence type="ECO:0000313" key="4">
    <source>
        <dbReference type="EMBL" id="TQL74170.1"/>
    </source>
</evidence>
<feature type="compositionally biased region" description="Basic and acidic residues" evidence="2">
    <location>
        <begin position="1"/>
        <end position="35"/>
    </location>
</feature>
<evidence type="ECO:0000313" key="5">
    <source>
        <dbReference type="Proteomes" id="UP000319746"/>
    </source>
</evidence>
<dbReference type="EMBL" id="VFOU01000001">
    <property type="protein sequence ID" value="TQL74170.1"/>
    <property type="molecule type" value="Genomic_DNA"/>
</dbReference>
<dbReference type="Proteomes" id="UP000319746">
    <property type="component" value="Unassembled WGS sequence"/>
</dbReference>